<comment type="caution">
    <text evidence="3">The sequence shown here is derived from an EMBL/GenBank/DDBJ whole genome shotgun (WGS) entry which is preliminary data.</text>
</comment>
<dbReference type="SUPFAM" id="SSF49785">
    <property type="entry name" value="Galactose-binding domain-like"/>
    <property type="match status" value="1"/>
</dbReference>
<feature type="chain" id="PRO_5015477330" description="Glycoside hydrolase family 2 catalytic domain-containing protein" evidence="1">
    <location>
        <begin position="25"/>
        <end position="606"/>
    </location>
</feature>
<dbReference type="Pfam" id="PF02836">
    <property type="entry name" value="Glyco_hydro_2_C"/>
    <property type="match status" value="1"/>
</dbReference>
<dbReference type="SUPFAM" id="SSF51445">
    <property type="entry name" value="(Trans)glycosidases"/>
    <property type="match status" value="1"/>
</dbReference>
<keyword evidence="4" id="KW-1185">Reference proteome</keyword>
<reference evidence="3" key="1">
    <citation type="submission" date="2018-05" db="EMBL/GenBank/DDBJ databases">
        <title>Algibacter marinivivus sp. nov., isolated from sample around a algae.</title>
        <authorList>
            <person name="Zhong X."/>
        </authorList>
    </citation>
    <scope>NUCLEOTIDE SEQUENCE [LARGE SCALE GENOMIC DNA]</scope>
    <source>
        <strain evidence="3">ZY111</strain>
    </source>
</reference>
<name>A0A2U2X7D4_9FLAO</name>
<dbReference type="EMBL" id="QFRI01000001">
    <property type="protein sequence ID" value="PWH83698.1"/>
    <property type="molecule type" value="Genomic_DNA"/>
</dbReference>
<keyword evidence="1" id="KW-0732">Signal</keyword>
<dbReference type="GO" id="GO:0005975">
    <property type="term" value="P:carbohydrate metabolic process"/>
    <property type="evidence" value="ECO:0007669"/>
    <property type="project" value="InterPro"/>
</dbReference>
<protein>
    <recommendedName>
        <fullName evidence="2">Glycoside hydrolase family 2 catalytic domain-containing protein</fullName>
    </recommendedName>
</protein>
<reference evidence="3" key="2">
    <citation type="submission" date="2018-05" db="EMBL/GenBank/DDBJ databases">
        <authorList>
            <person name="Lanie J.A."/>
            <person name="Ng W.-L."/>
            <person name="Kazmierczak K.M."/>
            <person name="Andrzejewski T.M."/>
            <person name="Davidsen T.M."/>
            <person name="Wayne K.J."/>
            <person name="Tettelin H."/>
            <person name="Glass J.I."/>
            <person name="Rusch D."/>
            <person name="Podicherti R."/>
            <person name="Tsui H.-C.T."/>
            <person name="Winkler M.E."/>
        </authorList>
    </citation>
    <scope>NUCLEOTIDE SEQUENCE [LARGE SCALE GENOMIC DNA]</scope>
    <source>
        <strain evidence="3">ZY111</strain>
    </source>
</reference>
<evidence type="ECO:0000313" key="3">
    <source>
        <dbReference type="EMBL" id="PWH83698.1"/>
    </source>
</evidence>
<dbReference type="InterPro" id="IPR008979">
    <property type="entry name" value="Galactose-bd-like_sf"/>
</dbReference>
<dbReference type="RefSeq" id="WP_109351704.1">
    <property type="nucleotide sequence ID" value="NZ_QFRI01000001.1"/>
</dbReference>
<dbReference type="AlphaFoldDB" id="A0A2U2X7D4"/>
<dbReference type="Gene3D" id="2.60.120.430">
    <property type="entry name" value="Galactose-binding lectin"/>
    <property type="match status" value="1"/>
</dbReference>
<dbReference type="InterPro" id="IPR017853">
    <property type="entry name" value="GH"/>
</dbReference>
<evidence type="ECO:0000259" key="2">
    <source>
        <dbReference type="Pfam" id="PF02836"/>
    </source>
</evidence>
<feature type="domain" description="Glycoside hydrolase family 2 catalytic" evidence="2">
    <location>
        <begin position="71"/>
        <end position="273"/>
    </location>
</feature>
<gene>
    <name evidence="3" type="ORF">DIS18_03845</name>
</gene>
<evidence type="ECO:0000256" key="1">
    <source>
        <dbReference type="SAM" id="SignalP"/>
    </source>
</evidence>
<dbReference type="Gene3D" id="3.20.20.80">
    <property type="entry name" value="Glycosidases"/>
    <property type="match status" value="1"/>
</dbReference>
<accession>A0A2U2X7D4</accession>
<proteinExistence type="predicted"/>
<dbReference type="InterPro" id="IPR006103">
    <property type="entry name" value="Glyco_hydro_2_cat"/>
</dbReference>
<dbReference type="GO" id="GO:0004553">
    <property type="term" value="F:hydrolase activity, hydrolyzing O-glycosyl compounds"/>
    <property type="evidence" value="ECO:0007669"/>
    <property type="project" value="InterPro"/>
</dbReference>
<sequence length="606" mass="69251">MFKNHSYYFFLVLTTVFCFSETQAQTTVQKIENNWTILVDGSPFEIKGATFGYGDDVENYDTYFKDLNFLGVNCIRTWATGENTKQLLDAAHKYNVKVMVGIWMRHGRPGMEDDDSFNYLEDKEGAEDMYVNAINTVEEYKNHPAVLTWGIGNEVYLNMATDEEKEAYSKLLERICSQIKTLDPNHPITSVEAWTFGFKWWQKYVPSIDIYGLNSYGAGAGYLASELEKTGVDKPYVITEFGVTGEWDIKNEKHGIKVEPNDQQKYESISKGYQDWIISKPANIGVFVFHYADGDKFISPWLFTHYKKMYRPQYWAIRKAYTGSEPKNNVPVIETFTLPDVTRKSGTWIPVTLKTSDVENEKLSISFNYNQRTGSRKRRDQINPLNFRGNLIEGYEIQLPKEDGAIKVYVNVKDTYNNVGIASTSILVFDEEAKKIKYKVPKVTLPFYVYKDGIENPFAPSAHMGNYKAMSVDTKNKTEVYSGTAALKISYNQEYDWYGLGLVDPANDWGDILGGYNFTGATKFSFWAKASKKNVTAKIGFGLIGKDKPYPDTAKRVIEVKLGTKWKKYTINLKKLDLSCIRSGLVLFSSSYGSYQDIFIDEVVFE</sequence>
<organism evidence="3 4">
    <name type="scientific">Algibacter marinivivus</name>
    <dbReference type="NCBI Taxonomy" id="2100723"/>
    <lineage>
        <taxon>Bacteria</taxon>
        <taxon>Pseudomonadati</taxon>
        <taxon>Bacteroidota</taxon>
        <taxon>Flavobacteriia</taxon>
        <taxon>Flavobacteriales</taxon>
        <taxon>Flavobacteriaceae</taxon>
        <taxon>Algibacter</taxon>
    </lineage>
</organism>
<dbReference type="Proteomes" id="UP000245375">
    <property type="component" value="Unassembled WGS sequence"/>
</dbReference>
<evidence type="ECO:0000313" key="4">
    <source>
        <dbReference type="Proteomes" id="UP000245375"/>
    </source>
</evidence>
<feature type="signal peptide" evidence="1">
    <location>
        <begin position="1"/>
        <end position="24"/>
    </location>
</feature>
<dbReference type="OrthoDB" id="9774262at2"/>